<keyword evidence="2" id="KW-1185">Reference proteome</keyword>
<sequence length="66" mass="6894">MSSTQWFAVPALGVDASGKLYAAWTDPGRHLNVARVVPDTCPTIGAEAAGPRFAYFNSAGKLVIDG</sequence>
<protein>
    <recommendedName>
        <fullName evidence="3">SMP-30/Gluconolactonase/LRE-like region domain-containing protein</fullName>
    </recommendedName>
</protein>
<dbReference type="EMBL" id="BAABAT010000002">
    <property type="protein sequence ID" value="GAA4244991.1"/>
    <property type="molecule type" value="Genomic_DNA"/>
</dbReference>
<accession>A0ABP8CYK9</accession>
<gene>
    <name evidence="1" type="ORF">GCM10022255_010380</name>
</gene>
<evidence type="ECO:0008006" key="3">
    <source>
        <dbReference type="Google" id="ProtNLM"/>
    </source>
</evidence>
<proteinExistence type="predicted"/>
<name>A0ABP8CYK9_9ACTN</name>
<evidence type="ECO:0000313" key="2">
    <source>
        <dbReference type="Proteomes" id="UP001500620"/>
    </source>
</evidence>
<organism evidence="1 2">
    <name type="scientific">Dactylosporangium darangshiense</name>
    <dbReference type="NCBI Taxonomy" id="579108"/>
    <lineage>
        <taxon>Bacteria</taxon>
        <taxon>Bacillati</taxon>
        <taxon>Actinomycetota</taxon>
        <taxon>Actinomycetes</taxon>
        <taxon>Micromonosporales</taxon>
        <taxon>Micromonosporaceae</taxon>
        <taxon>Dactylosporangium</taxon>
    </lineage>
</organism>
<comment type="caution">
    <text evidence="1">The sequence shown here is derived from an EMBL/GenBank/DDBJ whole genome shotgun (WGS) entry which is preliminary data.</text>
</comment>
<reference evidence="2" key="1">
    <citation type="journal article" date="2019" name="Int. J. Syst. Evol. Microbiol.">
        <title>The Global Catalogue of Microorganisms (GCM) 10K type strain sequencing project: providing services to taxonomists for standard genome sequencing and annotation.</title>
        <authorList>
            <consortium name="The Broad Institute Genomics Platform"/>
            <consortium name="The Broad Institute Genome Sequencing Center for Infectious Disease"/>
            <person name="Wu L."/>
            <person name="Ma J."/>
        </authorList>
    </citation>
    <scope>NUCLEOTIDE SEQUENCE [LARGE SCALE GENOMIC DNA]</scope>
    <source>
        <strain evidence="2">JCM 17441</strain>
    </source>
</reference>
<dbReference type="Proteomes" id="UP001500620">
    <property type="component" value="Unassembled WGS sequence"/>
</dbReference>
<dbReference type="RefSeq" id="WP_345121770.1">
    <property type="nucleotide sequence ID" value="NZ_BAABAT010000002.1"/>
</dbReference>
<evidence type="ECO:0000313" key="1">
    <source>
        <dbReference type="EMBL" id="GAA4244991.1"/>
    </source>
</evidence>